<evidence type="ECO:0000256" key="1">
    <source>
        <dbReference type="SAM" id="Coils"/>
    </source>
</evidence>
<dbReference type="PANTHER" id="PTHR30373">
    <property type="entry name" value="UPF0603 PROTEIN YGCG"/>
    <property type="match status" value="1"/>
</dbReference>
<keyword evidence="6" id="KW-1185">Reference proteome</keyword>
<comment type="caution">
    <text evidence="5">The sequence shown here is derived from an EMBL/GenBank/DDBJ whole genome shotgun (WGS) entry which is preliminary data.</text>
</comment>
<dbReference type="InterPro" id="IPR007621">
    <property type="entry name" value="TPM_dom"/>
</dbReference>
<keyword evidence="3" id="KW-0472">Membrane</keyword>
<feature type="region of interest" description="Disordered" evidence="2">
    <location>
        <begin position="654"/>
        <end position="680"/>
    </location>
</feature>
<dbReference type="EMBL" id="MVHV01000008">
    <property type="protein sequence ID" value="ORA83241.1"/>
    <property type="molecule type" value="Genomic_DNA"/>
</dbReference>
<evidence type="ECO:0000313" key="5">
    <source>
        <dbReference type="EMBL" id="ORA83241.1"/>
    </source>
</evidence>
<proteinExistence type="predicted"/>
<organism evidence="5 6">
    <name type="scientific">Mycobacterium malmoense</name>
    <dbReference type="NCBI Taxonomy" id="1780"/>
    <lineage>
        <taxon>Bacteria</taxon>
        <taxon>Bacillati</taxon>
        <taxon>Actinomycetota</taxon>
        <taxon>Actinomycetes</taxon>
        <taxon>Mycobacteriales</taxon>
        <taxon>Mycobacteriaceae</taxon>
        <taxon>Mycobacterium</taxon>
    </lineage>
</organism>
<accession>A0ABX3SSM9</accession>
<keyword evidence="3" id="KW-0812">Transmembrane</keyword>
<keyword evidence="1" id="KW-0175">Coiled coil</keyword>
<name>A0ABX3SSM9_MYCMA</name>
<feature type="domain" description="TPM" evidence="4">
    <location>
        <begin position="39"/>
        <end position="156"/>
    </location>
</feature>
<dbReference type="Pfam" id="PF04536">
    <property type="entry name" value="TPM_phosphatase"/>
    <property type="match status" value="1"/>
</dbReference>
<dbReference type="PANTHER" id="PTHR30373:SF2">
    <property type="entry name" value="UPF0603 PROTEIN YGCG"/>
    <property type="match status" value="1"/>
</dbReference>
<evidence type="ECO:0000259" key="4">
    <source>
        <dbReference type="Pfam" id="PF04536"/>
    </source>
</evidence>
<feature type="compositionally biased region" description="Gly residues" evidence="2">
    <location>
        <begin position="660"/>
        <end position="680"/>
    </location>
</feature>
<dbReference type="Gene3D" id="1.10.287.1490">
    <property type="match status" value="1"/>
</dbReference>
<sequence length="680" mass="71190">MRTTRLLGVILTILAGLGWGLLLAPPAGAQPPFRLADYVTDDAGVLSNTGRAAVTSAVDELYADRHIRLWVVYVDDFSGQGAQDWARRTISTSDLGDHDALLAVATTGRAYAFLVPSAIKSVTASRVEELRRNKIEPALHDGDWSGAAVAAATGLDRSPRSSGRVVLLAALGVIVVAVVVLLVVQRYRRRRRRAAALAAARRVDPTDADALAAVPLEALDGLSRSMVVEVDNAVRTSSNELTLAIDEFGEERTQPFIQAVNSAKAALSQAFTARHQLDDSTSETPALGARPHNWEVPPPADGGRRELLTRVIVSAARADRELASQTEAFEKLRELVINAPSRLDALTEQYVELTTRIAPAEQRLAELRNEFDATALTSVSGNIAGANERLAFADRNIGSARDLVAAQGGQQTALVDAVRAAESALGQARALLDAIDNAAGDIKHAVAALPSVIDDIQAGIKRADEQLQRAPGAGHAAELRAARDAAIGALDSARSTGGGPTDPLGAFARLTKADADLDRVLAGVAQEQANAERLNRSFEQALFTAESRVRGVSEYIDARRGGIGAEARTRLAEAKRHLEAAQDKRATNLTEAIAHANTASTLAANAQALANADMQSAQRAYARRGGSDTGAMIGGIILGDLLSGGMRGGFGGWSPTSFGGSSGSSGGPSDGGFMGGGGRF</sequence>
<dbReference type="RefSeq" id="WP_083010407.1">
    <property type="nucleotide sequence ID" value="NZ_CP060015.1"/>
</dbReference>
<evidence type="ECO:0000256" key="2">
    <source>
        <dbReference type="SAM" id="MobiDB-lite"/>
    </source>
</evidence>
<keyword evidence="3" id="KW-1133">Transmembrane helix</keyword>
<protein>
    <recommendedName>
        <fullName evidence="4">TPM domain-containing protein</fullName>
    </recommendedName>
</protein>
<gene>
    <name evidence="5" type="ORF">BST29_10215</name>
</gene>
<feature type="transmembrane region" description="Helical" evidence="3">
    <location>
        <begin position="165"/>
        <end position="184"/>
    </location>
</feature>
<reference evidence="5 6" key="1">
    <citation type="submission" date="2017-02" db="EMBL/GenBank/DDBJ databases">
        <title>The new phylogeny of genus Mycobacterium.</title>
        <authorList>
            <person name="Tortoli E."/>
            <person name="Trovato A."/>
            <person name="Cirillo D.M."/>
        </authorList>
    </citation>
    <scope>NUCLEOTIDE SEQUENCE [LARGE SCALE GENOMIC DNA]</scope>
    <source>
        <strain evidence="5 6">IP1130001</strain>
    </source>
</reference>
<feature type="coiled-coil region" evidence="1">
    <location>
        <begin position="315"/>
        <end position="370"/>
    </location>
</feature>
<dbReference type="Gene3D" id="3.10.310.50">
    <property type="match status" value="1"/>
</dbReference>
<feature type="region of interest" description="Disordered" evidence="2">
    <location>
        <begin position="281"/>
        <end position="301"/>
    </location>
</feature>
<dbReference type="Proteomes" id="UP000243140">
    <property type="component" value="Unassembled WGS sequence"/>
</dbReference>
<evidence type="ECO:0000313" key="6">
    <source>
        <dbReference type="Proteomes" id="UP000243140"/>
    </source>
</evidence>
<evidence type="ECO:0000256" key="3">
    <source>
        <dbReference type="SAM" id="Phobius"/>
    </source>
</evidence>